<protein>
    <submittedName>
        <fullName evidence="8">Sterol desaturase family protein</fullName>
    </submittedName>
</protein>
<dbReference type="Proteomes" id="UP001060919">
    <property type="component" value="Chromosome"/>
</dbReference>
<feature type="domain" description="Fatty acid hydroxylase" evidence="7">
    <location>
        <begin position="96"/>
        <end position="232"/>
    </location>
</feature>
<evidence type="ECO:0000313" key="9">
    <source>
        <dbReference type="Proteomes" id="UP001060919"/>
    </source>
</evidence>
<gene>
    <name evidence="8" type="ORF">AsAng_0025660</name>
</gene>
<feature type="transmembrane region" description="Helical" evidence="6">
    <location>
        <begin position="17"/>
        <end position="37"/>
    </location>
</feature>
<name>A0A915YEW2_9BACT</name>
<proteinExistence type="predicted"/>
<evidence type="ECO:0000256" key="5">
    <source>
        <dbReference type="ARBA" id="ARBA00023136"/>
    </source>
</evidence>
<dbReference type="GO" id="GO:0008610">
    <property type="term" value="P:lipid biosynthetic process"/>
    <property type="evidence" value="ECO:0007669"/>
    <property type="project" value="InterPro"/>
</dbReference>
<dbReference type="Pfam" id="PF04116">
    <property type="entry name" value="FA_hydroxylase"/>
    <property type="match status" value="1"/>
</dbReference>
<evidence type="ECO:0000256" key="6">
    <source>
        <dbReference type="SAM" id="Phobius"/>
    </source>
</evidence>
<dbReference type="GO" id="GO:0005506">
    <property type="term" value="F:iron ion binding"/>
    <property type="evidence" value="ECO:0007669"/>
    <property type="project" value="InterPro"/>
</dbReference>
<dbReference type="GO" id="GO:0006643">
    <property type="term" value="P:membrane lipid metabolic process"/>
    <property type="evidence" value="ECO:0007669"/>
    <property type="project" value="TreeGrafter"/>
</dbReference>
<evidence type="ECO:0000256" key="3">
    <source>
        <dbReference type="ARBA" id="ARBA00022989"/>
    </source>
</evidence>
<evidence type="ECO:0000256" key="2">
    <source>
        <dbReference type="ARBA" id="ARBA00022692"/>
    </source>
</evidence>
<keyword evidence="5 6" id="KW-0472">Membrane</keyword>
<dbReference type="InterPro" id="IPR051689">
    <property type="entry name" value="Sterol_desaturase/TMEM195"/>
</dbReference>
<keyword evidence="3 6" id="KW-1133">Transmembrane helix</keyword>
<dbReference type="PANTHER" id="PTHR21624">
    <property type="entry name" value="STEROL DESATURASE-RELATED PROTEIN"/>
    <property type="match status" value="1"/>
</dbReference>
<feature type="transmembrane region" description="Helical" evidence="6">
    <location>
        <begin position="149"/>
        <end position="169"/>
    </location>
</feature>
<dbReference type="RefSeq" id="WP_264792990.1">
    <property type="nucleotide sequence ID" value="NZ_AP026867.1"/>
</dbReference>
<evidence type="ECO:0000259" key="7">
    <source>
        <dbReference type="Pfam" id="PF04116"/>
    </source>
</evidence>
<keyword evidence="9" id="KW-1185">Reference proteome</keyword>
<dbReference type="EMBL" id="AP026867">
    <property type="protein sequence ID" value="BDS11852.1"/>
    <property type="molecule type" value="Genomic_DNA"/>
</dbReference>
<keyword evidence="4" id="KW-0560">Oxidoreductase</keyword>
<dbReference type="GO" id="GO:0012505">
    <property type="term" value="C:endomembrane system"/>
    <property type="evidence" value="ECO:0007669"/>
    <property type="project" value="UniProtKB-SubCell"/>
</dbReference>
<evidence type="ECO:0000313" key="8">
    <source>
        <dbReference type="EMBL" id="BDS11852.1"/>
    </source>
</evidence>
<feature type="transmembrane region" description="Helical" evidence="6">
    <location>
        <begin position="49"/>
        <end position="75"/>
    </location>
</feature>
<organism evidence="8 9">
    <name type="scientific">Aureispira anguillae</name>
    <dbReference type="NCBI Taxonomy" id="2864201"/>
    <lineage>
        <taxon>Bacteria</taxon>
        <taxon>Pseudomonadati</taxon>
        <taxon>Bacteroidota</taxon>
        <taxon>Saprospiria</taxon>
        <taxon>Saprospirales</taxon>
        <taxon>Saprospiraceae</taxon>
        <taxon>Aureispira</taxon>
    </lineage>
</organism>
<dbReference type="GO" id="GO:0016020">
    <property type="term" value="C:membrane"/>
    <property type="evidence" value="ECO:0007669"/>
    <property type="project" value="GOC"/>
</dbReference>
<keyword evidence="2 6" id="KW-0812">Transmembrane</keyword>
<dbReference type="KEGG" id="aup:AsAng_0025660"/>
<accession>A0A915YEW2</accession>
<dbReference type="PANTHER" id="PTHR21624:SF3">
    <property type="entry name" value="FATTY ACID HYDROXYLASE DOMAIN-CONTAINING PROTEIN"/>
    <property type="match status" value="1"/>
</dbReference>
<sequence>MDALINYFSEMPTAHRAGVLFGGLTLFFIIENTLPLFKTAYNKTKHTGLNIFFTLTTIVINFAMAFILTGAAVYVETNEFGFLYWIGASALIQATVGLMLMDFIGAWLAHYIEHHITWMWQFHVVHHTDQNVDTTTANRHHPGESVIRFVFTTAAVLIVGAPIWLIFLYQTLSVVLTQFNHANVKMPDWLDAGLRLVVCTPNMHRIHHHYRQPYSDTNYGNIFSFWDRIFGTYVMVDNSKLIYGVDTYMDEKVVNNVVELLKIPFAGHQEHIEYEEEEQL</sequence>
<evidence type="ECO:0000256" key="4">
    <source>
        <dbReference type="ARBA" id="ARBA00023002"/>
    </source>
</evidence>
<feature type="transmembrane region" description="Helical" evidence="6">
    <location>
        <begin position="81"/>
        <end position="109"/>
    </location>
</feature>
<dbReference type="InterPro" id="IPR006694">
    <property type="entry name" value="Fatty_acid_hydroxylase"/>
</dbReference>
<comment type="subcellular location">
    <subcellularLocation>
        <location evidence="1">Endomembrane system</location>
        <topology evidence="1">Multi-pass membrane protein</topology>
    </subcellularLocation>
</comment>
<dbReference type="GO" id="GO:0050479">
    <property type="term" value="F:glyceryl-ether monooxygenase activity"/>
    <property type="evidence" value="ECO:0007669"/>
    <property type="project" value="TreeGrafter"/>
</dbReference>
<reference evidence="8" key="1">
    <citation type="submission" date="2022-09" db="EMBL/GenBank/DDBJ databases">
        <title>Aureispira anguillicida sp. nov., isolated from Leptocephalus of Japanese eel Anguilla japonica.</title>
        <authorList>
            <person name="Yuasa K."/>
            <person name="Mekata T."/>
            <person name="Ikunari K."/>
        </authorList>
    </citation>
    <scope>NUCLEOTIDE SEQUENCE</scope>
    <source>
        <strain evidence="8">EL160426</strain>
    </source>
</reference>
<dbReference type="AlphaFoldDB" id="A0A915YEW2"/>
<evidence type="ECO:0000256" key="1">
    <source>
        <dbReference type="ARBA" id="ARBA00004127"/>
    </source>
</evidence>